<organism evidence="1 2">
    <name type="scientific">Gimesia chilikensis</name>
    <dbReference type="NCBI Taxonomy" id="2605989"/>
    <lineage>
        <taxon>Bacteria</taxon>
        <taxon>Pseudomonadati</taxon>
        <taxon>Planctomycetota</taxon>
        <taxon>Planctomycetia</taxon>
        <taxon>Planctomycetales</taxon>
        <taxon>Planctomycetaceae</taxon>
        <taxon>Gimesia</taxon>
    </lineage>
</organism>
<evidence type="ECO:0000313" key="1">
    <source>
        <dbReference type="EMBL" id="QDU03105.1"/>
    </source>
</evidence>
<sequence length="60" mass="6851">MQEPRTLGECEFGSVVTLITGHRVELVRENFEFPGWLLVKNLADGAVFEYHKTCRLKEGV</sequence>
<evidence type="ECO:0008006" key="3">
    <source>
        <dbReference type="Google" id="ProtNLM"/>
    </source>
</evidence>
<dbReference type="Proteomes" id="UP000320722">
    <property type="component" value="Chromosome"/>
</dbReference>
<proteinExistence type="predicted"/>
<dbReference type="AlphaFoldDB" id="A0A517WCY3"/>
<dbReference type="RefSeq" id="WP_145040650.1">
    <property type="nucleotide sequence ID" value="NZ_CP036347.1"/>
</dbReference>
<name>A0A517WCY3_9PLAN</name>
<gene>
    <name evidence="1" type="ORF">V6x_28170</name>
</gene>
<accession>A0A517WCY3</accession>
<evidence type="ECO:0000313" key="2">
    <source>
        <dbReference type="Proteomes" id="UP000320722"/>
    </source>
</evidence>
<reference evidence="1 2" key="1">
    <citation type="submission" date="2019-02" db="EMBL/GenBank/DDBJ databases">
        <title>Deep-cultivation of Planctomycetes and their phenomic and genomic characterization uncovers novel biology.</title>
        <authorList>
            <person name="Wiegand S."/>
            <person name="Jogler M."/>
            <person name="Boedeker C."/>
            <person name="Pinto D."/>
            <person name="Vollmers J."/>
            <person name="Rivas-Marin E."/>
            <person name="Kohn T."/>
            <person name="Peeters S.H."/>
            <person name="Heuer A."/>
            <person name="Rast P."/>
            <person name="Oberbeckmann S."/>
            <person name="Bunk B."/>
            <person name="Jeske O."/>
            <person name="Meyerdierks A."/>
            <person name="Storesund J.E."/>
            <person name="Kallscheuer N."/>
            <person name="Luecker S."/>
            <person name="Lage O.M."/>
            <person name="Pohl T."/>
            <person name="Merkel B.J."/>
            <person name="Hornburger P."/>
            <person name="Mueller R.-W."/>
            <person name="Bruemmer F."/>
            <person name="Labrenz M."/>
            <person name="Spormann A.M."/>
            <person name="Op den Camp H."/>
            <person name="Overmann J."/>
            <person name="Amann R."/>
            <person name="Jetten M.S.M."/>
            <person name="Mascher T."/>
            <person name="Medema M.H."/>
            <person name="Devos D.P."/>
            <person name="Kaster A.-K."/>
            <person name="Ovreas L."/>
            <person name="Rohde M."/>
            <person name="Galperin M.Y."/>
            <person name="Jogler C."/>
        </authorList>
    </citation>
    <scope>NUCLEOTIDE SEQUENCE [LARGE SCALE GENOMIC DNA]</scope>
    <source>
        <strain evidence="1 2">V6</strain>
    </source>
</reference>
<protein>
    <recommendedName>
        <fullName evidence="3">DUF2158 domain-containing protein</fullName>
    </recommendedName>
</protein>
<dbReference type="EMBL" id="CP036347">
    <property type="protein sequence ID" value="QDU03105.1"/>
    <property type="molecule type" value="Genomic_DNA"/>
</dbReference>